<keyword evidence="1" id="KW-0812">Transmembrane</keyword>
<gene>
    <name evidence="2" type="ORF">LCGC14_0522940</name>
</gene>
<proteinExistence type="predicted"/>
<sequence>MPSVYTISGASQNAHAFQISTLTGAEDEIDRVKRQSWYIAGGSAVIGILIGVFVGIAVKGS</sequence>
<reference evidence="2" key="1">
    <citation type="journal article" date="2015" name="Nature">
        <title>Complex archaea that bridge the gap between prokaryotes and eukaryotes.</title>
        <authorList>
            <person name="Spang A."/>
            <person name="Saw J.H."/>
            <person name="Jorgensen S.L."/>
            <person name="Zaremba-Niedzwiedzka K."/>
            <person name="Martijn J."/>
            <person name="Lind A.E."/>
            <person name="van Eijk R."/>
            <person name="Schleper C."/>
            <person name="Guy L."/>
            <person name="Ettema T.J."/>
        </authorList>
    </citation>
    <scope>NUCLEOTIDE SEQUENCE</scope>
</reference>
<keyword evidence="1" id="KW-1133">Transmembrane helix</keyword>
<name>A0A0F9SGF2_9ZZZZ</name>
<evidence type="ECO:0000313" key="2">
    <source>
        <dbReference type="EMBL" id="KKN61362.1"/>
    </source>
</evidence>
<dbReference type="EMBL" id="LAZR01000661">
    <property type="protein sequence ID" value="KKN61362.1"/>
    <property type="molecule type" value="Genomic_DNA"/>
</dbReference>
<accession>A0A0F9SGF2</accession>
<organism evidence="2">
    <name type="scientific">marine sediment metagenome</name>
    <dbReference type="NCBI Taxonomy" id="412755"/>
    <lineage>
        <taxon>unclassified sequences</taxon>
        <taxon>metagenomes</taxon>
        <taxon>ecological metagenomes</taxon>
    </lineage>
</organism>
<comment type="caution">
    <text evidence="2">The sequence shown here is derived from an EMBL/GenBank/DDBJ whole genome shotgun (WGS) entry which is preliminary data.</text>
</comment>
<protein>
    <submittedName>
        <fullName evidence="2">Uncharacterized protein</fullName>
    </submittedName>
</protein>
<evidence type="ECO:0000256" key="1">
    <source>
        <dbReference type="SAM" id="Phobius"/>
    </source>
</evidence>
<feature type="transmembrane region" description="Helical" evidence="1">
    <location>
        <begin position="37"/>
        <end position="58"/>
    </location>
</feature>
<keyword evidence="1" id="KW-0472">Membrane</keyword>
<dbReference type="AlphaFoldDB" id="A0A0F9SGF2"/>